<comment type="similarity">
    <text evidence="2">Belongs to the citrate synthase family.</text>
</comment>
<keyword evidence="6" id="KW-1185">Reference proteome</keyword>
<comment type="pathway">
    <text evidence="1">Carbohydrate metabolism; tricarboxylic acid cycle; isocitrate from oxaloacetate: step 1/2.</text>
</comment>
<protein>
    <recommendedName>
        <fullName evidence="3">citrate synthase (unknown stereospecificity)</fullName>
        <ecNumber evidence="3">2.3.3.16</ecNumber>
    </recommendedName>
</protein>
<dbReference type="InterPro" id="IPR002020">
    <property type="entry name" value="Citrate_synthase"/>
</dbReference>
<comment type="caution">
    <text evidence="5">The sequence shown here is derived from an EMBL/GenBank/DDBJ whole genome shotgun (WGS) entry which is preliminary data.</text>
</comment>
<proteinExistence type="inferred from homology"/>
<dbReference type="PANTHER" id="PTHR11739">
    <property type="entry name" value="CITRATE SYNTHASE"/>
    <property type="match status" value="1"/>
</dbReference>
<evidence type="ECO:0000313" key="5">
    <source>
        <dbReference type="EMBL" id="MEN2791291.1"/>
    </source>
</evidence>
<keyword evidence="4" id="KW-0808">Transferase</keyword>
<dbReference type="PANTHER" id="PTHR11739:SF4">
    <property type="entry name" value="CITRATE SYNTHASE, PEROXISOMAL"/>
    <property type="match status" value="1"/>
</dbReference>
<dbReference type="EMBL" id="JBDIME010000016">
    <property type="protein sequence ID" value="MEN2791291.1"/>
    <property type="molecule type" value="Genomic_DNA"/>
</dbReference>
<evidence type="ECO:0000256" key="1">
    <source>
        <dbReference type="ARBA" id="ARBA00004751"/>
    </source>
</evidence>
<dbReference type="Gene3D" id="1.10.580.10">
    <property type="entry name" value="Citrate Synthase, domain 1"/>
    <property type="match status" value="1"/>
</dbReference>
<dbReference type="InterPro" id="IPR036969">
    <property type="entry name" value="Citrate_synthase_sf"/>
</dbReference>
<sequence length="394" mass="43247">MDLYIDAEQAAAELGISLATLYTYISRRGIRSQKVPGTKKRQYWKADIDRIKSRKGKAQEAPQSGEQQNSQLTLLTPDGPYYRGQSAIALSETHSLEDVAALLWNIDRDSVFGDSVAMAPVELQKLYDVFEGASIADKAIGILPFIERANPRAFDLSHEGMCRTGADLLRWYAAIFAGRDIPHSEPLHIQTAALAGGSHEVADLIRRVLVISADHGFGAGTYAVRAVASTGVTPYRSVLAGFAIAPGRRNVLGHRAAIARLLTELDESPNPEQVIARRMQEGEDLPGFRIPWPYVDGDPRAQRLMEDLQRIRGDHPLFVKAAAAFAYAKNELGRHAGHGMVNDLIARVIGLPSREYLYPLGRCAGWVAHSIEGYMAEDVAQPVADYRGPLPQTR</sequence>
<accession>A0ABU9Y694</accession>
<dbReference type="RefSeq" id="WP_343892453.1">
    <property type="nucleotide sequence ID" value="NZ_BAAAEH010000059.1"/>
</dbReference>
<evidence type="ECO:0000313" key="6">
    <source>
        <dbReference type="Proteomes" id="UP001419910"/>
    </source>
</evidence>
<dbReference type="InterPro" id="IPR016142">
    <property type="entry name" value="Citrate_synth-like_lrg_a-sub"/>
</dbReference>
<dbReference type="SUPFAM" id="SSF48256">
    <property type="entry name" value="Citrate synthase"/>
    <property type="match status" value="1"/>
</dbReference>
<name>A0ABU9Y694_9SPHN</name>
<evidence type="ECO:0000256" key="4">
    <source>
        <dbReference type="ARBA" id="ARBA00022679"/>
    </source>
</evidence>
<evidence type="ECO:0000256" key="2">
    <source>
        <dbReference type="ARBA" id="ARBA00010566"/>
    </source>
</evidence>
<gene>
    <name evidence="5" type="ORF">ABC974_16775</name>
</gene>
<dbReference type="EC" id="2.3.3.16" evidence="3"/>
<reference evidence="5 6" key="1">
    <citation type="submission" date="2024-05" db="EMBL/GenBank/DDBJ databases">
        <authorList>
            <person name="Liu Q."/>
            <person name="Xin Y.-H."/>
        </authorList>
    </citation>
    <scope>NUCLEOTIDE SEQUENCE [LARGE SCALE GENOMIC DNA]</scope>
    <source>
        <strain evidence="5 6">CGMCC 1.10181</strain>
    </source>
</reference>
<dbReference type="Pfam" id="PF00285">
    <property type="entry name" value="Citrate_synt"/>
    <property type="match status" value="1"/>
</dbReference>
<evidence type="ECO:0000256" key="3">
    <source>
        <dbReference type="ARBA" id="ARBA00012972"/>
    </source>
</evidence>
<dbReference type="Proteomes" id="UP001419910">
    <property type="component" value="Unassembled WGS sequence"/>
</dbReference>
<dbReference type="Gene3D" id="1.10.230.10">
    <property type="entry name" value="Cytochrome P450-Terp, domain 2"/>
    <property type="match status" value="1"/>
</dbReference>
<dbReference type="InterPro" id="IPR016143">
    <property type="entry name" value="Citrate_synth-like_sm_a-sub"/>
</dbReference>
<organism evidence="5 6">
    <name type="scientific">Sphingomonas oligophenolica</name>
    <dbReference type="NCBI Taxonomy" id="301154"/>
    <lineage>
        <taxon>Bacteria</taxon>
        <taxon>Pseudomonadati</taxon>
        <taxon>Pseudomonadota</taxon>
        <taxon>Alphaproteobacteria</taxon>
        <taxon>Sphingomonadales</taxon>
        <taxon>Sphingomonadaceae</taxon>
        <taxon>Sphingomonas</taxon>
    </lineage>
</organism>